<keyword evidence="1" id="KW-0812">Transmembrane</keyword>
<accession>A0A6C0DY77</accession>
<sequence>MANKLIKMLHTIAFIIIIVLASIILLSYFKINMNPDDKVIPNKFPENKLVLNRFAVYEGIENLDKVYRQQIIA</sequence>
<feature type="transmembrane region" description="Helical" evidence="1">
    <location>
        <begin position="12"/>
        <end position="31"/>
    </location>
</feature>
<keyword evidence="1" id="KW-1133">Transmembrane helix</keyword>
<reference evidence="2" key="1">
    <citation type="journal article" date="2020" name="Nature">
        <title>Giant virus diversity and host interactions through global metagenomics.</title>
        <authorList>
            <person name="Schulz F."/>
            <person name="Roux S."/>
            <person name="Paez-Espino D."/>
            <person name="Jungbluth S."/>
            <person name="Walsh D.A."/>
            <person name="Denef V.J."/>
            <person name="McMahon K.D."/>
            <person name="Konstantinidis K.T."/>
            <person name="Eloe-Fadrosh E.A."/>
            <person name="Kyrpides N.C."/>
            <person name="Woyke T."/>
        </authorList>
    </citation>
    <scope>NUCLEOTIDE SEQUENCE</scope>
    <source>
        <strain evidence="2">GVMAG-M-3300023174-75</strain>
    </source>
</reference>
<proteinExistence type="predicted"/>
<evidence type="ECO:0000256" key="1">
    <source>
        <dbReference type="SAM" id="Phobius"/>
    </source>
</evidence>
<evidence type="ECO:0000313" key="2">
    <source>
        <dbReference type="EMBL" id="QHT21009.1"/>
    </source>
</evidence>
<protein>
    <submittedName>
        <fullName evidence="2">Uncharacterized protein</fullName>
    </submittedName>
</protein>
<name>A0A6C0DY77_9ZZZZ</name>
<dbReference type="AlphaFoldDB" id="A0A6C0DY77"/>
<organism evidence="2">
    <name type="scientific">viral metagenome</name>
    <dbReference type="NCBI Taxonomy" id="1070528"/>
    <lineage>
        <taxon>unclassified sequences</taxon>
        <taxon>metagenomes</taxon>
        <taxon>organismal metagenomes</taxon>
    </lineage>
</organism>
<dbReference type="EMBL" id="MN739684">
    <property type="protein sequence ID" value="QHT21009.1"/>
    <property type="molecule type" value="Genomic_DNA"/>
</dbReference>
<keyword evidence="1" id="KW-0472">Membrane</keyword>